<accession>A0AA96LCX1</accession>
<dbReference type="KEGG" id="paun:MJA45_25125"/>
<reference evidence="1 2" key="1">
    <citation type="submission" date="2022-02" db="EMBL/GenBank/DDBJ databases">
        <title>Paenibacillus sp. MBLB1776 Whole Genome Shotgun Sequencing.</title>
        <authorList>
            <person name="Hwang C.Y."/>
            <person name="Cho E.-S."/>
            <person name="Seo M.-J."/>
        </authorList>
    </citation>
    <scope>NUCLEOTIDE SEQUENCE [LARGE SCALE GENOMIC DNA]</scope>
    <source>
        <strain evidence="1 2">MBLB1776</strain>
    </source>
</reference>
<evidence type="ECO:0000313" key="1">
    <source>
        <dbReference type="EMBL" id="WNQ10864.1"/>
    </source>
</evidence>
<dbReference type="AlphaFoldDB" id="A0AA96LCX1"/>
<organism evidence="1 2">
    <name type="scientific">Paenibacillus aurantius</name>
    <dbReference type="NCBI Taxonomy" id="2918900"/>
    <lineage>
        <taxon>Bacteria</taxon>
        <taxon>Bacillati</taxon>
        <taxon>Bacillota</taxon>
        <taxon>Bacilli</taxon>
        <taxon>Bacillales</taxon>
        <taxon>Paenibacillaceae</taxon>
        <taxon>Paenibacillus</taxon>
    </lineage>
</organism>
<keyword evidence="2" id="KW-1185">Reference proteome</keyword>
<proteinExistence type="predicted"/>
<dbReference type="Proteomes" id="UP001305702">
    <property type="component" value="Chromosome"/>
</dbReference>
<name>A0AA96LCX1_9BACL</name>
<sequence>MGCDDGIRVRDLALGLFREEAYMGYILLGKLCLFGKALNQANNKKAGMTTMSPGTFLELF</sequence>
<protein>
    <submittedName>
        <fullName evidence="1">Uncharacterized protein</fullName>
    </submittedName>
</protein>
<gene>
    <name evidence="1" type="ORF">MJA45_25125</name>
</gene>
<dbReference type="RefSeq" id="WP_315604638.1">
    <property type="nucleotide sequence ID" value="NZ_CP130318.1"/>
</dbReference>
<evidence type="ECO:0000313" key="2">
    <source>
        <dbReference type="Proteomes" id="UP001305702"/>
    </source>
</evidence>
<dbReference type="EMBL" id="CP130318">
    <property type="protein sequence ID" value="WNQ10864.1"/>
    <property type="molecule type" value="Genomic_DNA"/>
</dbReference>